<dbReference type="PROSITE" id="PS50994">
    <property type="entry name" value="INTEGRASE"/>
    <property type="match status" value="1"/>
</dbReference>
<evidence type="ECO:0000313" key="3">
    <source>
        <dbReference type="Proteomes" id="UP000620075"/>
    </source>
</evidence>
<dbReference type="RefSeq" id="WP_338181364.1">
    <property type="nucleotide sequence ID" value="NZ_JAEKNQ010000054.1"/>
</dbReference>
<organism evidence="2 3">
    <name type="scientific">Candidatus Dormiibacter inghamiae</name>
    <dbReference type="NCBI Taxonomy" id="3127013"/>
    <lineage>
        <taxon>Bacteria</taxon>
        <taxon>Bacillati</taxon>
        <taxon>Candidatus Dormiibacterota</taxon>
        <taxon>Candidatus Dormibacteria</taxon>
        <taxon>Candidatus Dormibacterales</taxon>
        <taxon>Candidatus Dormibacteraceae</taxon>
        <taxon>Candidatus Dormiibacter</taxon>
    </lineage>
</organism>
<feature type="domain" description="Integrase catalytic" evidence="1">
    <location>
        <begin position="1"/>
        <end position="94"/>
    </location>
</feature>
<dbReference type="Gene3D" id="3.30.420.10">
    <property type="entry name" value="Ribonuclease H-like superfamily/Ribonuclease H"/>
    <property type="match status" value="1"/>
</dbReference>
<dbReference type="InterPro" id="IPR036397">
    <property type="entry name" value="RNaseH_sf"/>
</dbReference>
<dbReference type="GO" id="GO:0003676">
    <property type="term" value="F:nucleic acid binding"/>
    <property type="evidence" value="ECO:0007669"/>
    <property type="project" value="InterPro"/>
</dbReference>
<sequence length="94" mass="10625">MTDNASEFPAQAFNHALALLGVKHIKIRASRPGSNGCVERVQQTLLGECWKAAFARYLTPKHTGLQRDLVRELHIYNTARVHQGRRYLSRRGAV</sequence>
<evidence type="ECO:0000313" key="2">
    <source>
        <dbReference type="EMBL" id="MBJ7604175.1"/>
    </source>
</evidence>
<dbReference type="EMBL" id="JAEKNQ010000054">
    <property type="protein sequence ID" value="MBJ7604175.1"/>
    <property type="molecule type" value="Genomic_DNA"/>
</dbReference>
<gene>
    <name evidence="2" type="ORF">JF888_13435</name>
</gene>
<name>A0A934N7Y2_9BACT</name>
<reference evidence="2 3" key="1">
    <citation type="submission" date="2020-10" db="EMBL/GenBank/DDBJ databases">
        <title>Ca. Dormibacterota MAGs.</title>
        <authorList>
            <person name="Montgomery K."/>
        </authorList>
    </citation>
    <scope>NUCLEOTIDE SEQUENCE [LARGE SCALE GENOMIC DNA]</scope>
    <source>
        <strain evidence="2">SC8811_S16_3</strain>
    </source>
</reference>
<dbReference type="AlphaFoldDB" id="A0A934N7Y2"/>
<dbReference type="InterPro" id="IPR001584">
    <property type="entry name" value="Integrase_cat-core"/>
</dbReference>
<dbReference type="Proteomes" id="UP000620075">
    <property type="component" value="Unassembled WGS sequence"/>
</dbReference>
<dbReference type="SUPFAM" id="SSF53098">
    <property type="entry name" value="Ribonuclease H-like"/>
    <property type="match status" value="1"/>
</dbReference>
<dbReference type="InterPro" id="IPR012337">
    <property type="entry name" value="RNaseH-like_sf"/>
</dbReference>
<protein>
    <recommendedName>
        <fullName evidence="1">Integrase catalytic domain-containing protein</fullName>
    </recommendedName>
</protein>
<dbReference type="GO" id="GO:0015074">
    <property type="term" value="P:DNA integration"/>
    <property type="evidence" value="ECO:0007669"/>
    <property type="project" value="InterPro"/>
</dbReference>
<evidence type="ECO:0000259" key="1">
    <source>
        <dbReference type="PROSITE" id="PS50994"/>
    </source>
</evidence>
<accession>A0A934N7Y2</accession>
<comment type="caution">
    <text evidence="2">The sequence shown here is derived from an EMBL/GenBank/DDBJ whole genome shotgun (WGS) entry which is preliminary data.</text>
</comment>
<proteinExistence type="predicted"/>